<dbReference type="EMBL" id="MF687357">
    <property type="protein sequence ID" value="AXR70468.1"/>
    <property type="molecule type" value="Genomic_DNA"/>
</dbReference>
<accession>A0A346NT75</accession>
<reference evidence="1" key="1">
    <citation type="journal article" date="2018" name="Front. Microbiol.">
        <title>Establishment of a Molecular Serotyping Scheme and a Multiplexed Luminex-Based Array for Enterobacter aerogenes.</title>
        <authorList>
            <person name="Guo X."/>
            <person name="Wang M."/>
            <person name="Wang L."/>
            <person name="Wang Y."/>
            <person name="Chen T."/>
            <person name="Wu P."/>
            <person name="Chen M."/>
            <person name="Liu B."/>
            <person name="Feng L."/>
        </authorList>
    </citation>
    <scope>NUCLEOTIDE SEQUENCE</scope>
    <source>
        <strain evidence="1">G5310</strain>
    </source>
</reference>
<proteinExistence type="predicted"/>
<dbReference type="AlphaFoldDB" id="A0A346NT75"/>
<organism evidence="1">
    <name type="scientific">Klebsiella aerogenes</name>
    <name type="common">Enterobacter aerogenes</name>
    <dbReference type="NCBI Taxonomy" id="548"/>
    <lineage>
        <taxon>Bacteria</taxon>
        <taxon>Pseudomonadati</taxon>
        <taxon>Pseudomonadota</taxon>
        <taxon>Gammaproteobacteria</taxon>
        <taxon>Enterobacterales</taxon>
        <taxon>Enterobacteriaceae</taxon>
        <taxon>Klebsiella/Raoultella group</taxon>
        <taxon>Klebsiella</taxon>
    </lineage>
</organism>
<evidence type="ECO:0000313" key="1">
    <source>
        <dbReference type="EMBL" id="AXR70468.1"/>
    </source>
</evidence>
<name>A0A346NT75_KLEAE</name>
<gene>
    <name evidence="1" type="primary">orf18</name>
</gene>
<sequence>MEYVNNNDITVDLLVINKKSAVSNLNYSQICYVLKYFKYREVISTDIESNRHNIAKIKEFAKSIPSLGSEPVSLIGGEYRSLIFWFIAGQYKKRKLFILDDGTATLRLNRRTRSFKHFIRDKIYNLLGCVDNFVEPINFISVYPIADKISLNDSVVTHQYNYFRHLTNSFSNEENTIYIIGVPLLEAGVITGDDIALTLSLIADLESKYKNDCKNLVYIPHRRERKDKIDIIGRKVNVKYLEYPFELLPLVSGNNVKHIAGFYSSLFDNMVSIYAEQLVVDSYYVPSAVVTPDWIDFVKNVYNNYEKYDSQTFKLNNL</sequence>
<protein>
    <submittedName>
        <fullName evidence="1">Uncharacterized protein</fullName>
    </submittedName>
</protein>